<keyword evidence="2" id="KW-1185">Reference proteome</keyword>
<evidence type="ECO:0000313" key="2">
    <source>
        <dbReference type="Proteomes" id="UP000032066"/>
    </source>
</evidence>
<dbReference type="RefSeq" id="WP_043914943.1">
    <property type="nucleotide sequence ID" value="NZ_JXZB01000004.1"/>
</dbReference>
<dbReference type="Proteomes" id="UP000032066">
    <property type="component" value="Unassembled WGS sequence"/>
</dbReference>
<reference evidence="1 2" key="1">
    <citation type="submission" date="2015-02" db="EMBL/GenBank/DDBJ databases">
        <title>Draft genome sequence of Kitasatospora griseola MF730-N6, a bafilomycin, terpentecin and satosporin producer.</title>
        <authorList>
            <person name="Arens J.C."/>
            <person name="Haltli B."/>
            <person name="Kerr R.G."/>
        </authorList>
    </citation>
    <scope>NUCLEOTIDE SEQUENCE [LARGE SCALE GENOMIC DNA]</scope>
    <source>
        <strain evidence="1 2">MF730-N6</strain>
    </source>
</reference>
<dbReference type="AlphaFoldDB" id="A0A0D0N3S0"/>
<dbReference type="PATRIC" id="fig|2064.6.peg.5850"/>
<dbReference type="STRING" id="2064.TR51_27565"/>
<sequence length="70" mass="7613">MTDRPADSDRPLDQCLDAFWRGGFALRPADAPAERPDPALDHLGPSGLTVRGRDLAELLAPDYRRLVDGG</sequence>
<protein>
    <submittedName>
        <fullName evidence="1">Uncharacterized protein</fullName>
    </submittedName>
</protein>
<evidence type="ECO:0000313" key="1">
    <source>
        <dbReference type="EMBL" id="KIQ62720.1"/>
    </source>
</evidence>
<name>A0A0D0N3S0_KITGR</name>
<gene>
    <name evidence="1" type="ORF">TR51_27565</name>
</gene>
<comment type="caution">
    <text evidence="1">The sequence shown here is derived from an EMBL/GenBank/DDBJ whole genome shotgun (WGS) entry which is preliminary data.</text>
</comment>
<dbReference type="EMBL" id="JXZB01000004">
    <property type="protein sequence ID" value="KIQ62720.1"/>
    <property type="molecule type" value="Genomic_DNA"/>
</dbReference>
<organism evidence="1 2">
    <name type="scientific">Kitasatospora griseola</name>
    <name type="common">Streptomyces griseolosporeus</name>
    <dbReference type="NCBI Taxonomy" id="2064"/>
    <lineage>
        <taxon>Bacteria</taxon>
        <taxon>Bacillati</taxon>
        <taxon>Actinomycetota</taxon>
        <taxon>Actinomycetes</taxon>
        <taxon>Kitasatosporales</taxon>
        <taxon>Streptomycetaceae</taxon>
        <taxon>Kitasatospora</taxon>
    </lineage>
</organism>
<accession>A0A0D0N3S0</accession>
<proteinExistence type="predicted"/>